<dbReference type="SUPFAM" id="SSF51556">
    <property type="entry name" value="Metallo-dependent hydrolases"/>
    <property type="match status" value="1"/>
</dbReference>
<dbReference type="GO" id="GO:0016811">
    <property type="term" value="F:hydrolase activity, acting on carbon-nitrogen (but not peptide) bonds, in linear amides"/>
    <property type="evidence" value="ECO:0007669"/>
    <property type="project" value="InterPro"/>
</dbReference>
<organism evidence="4 5">
    <name type="scientific">Sphingomonas aliaeris</name>
    <dbReference type="NCBI Taxonomy" id="2759526"/>
    <lineage>
        <taxon>Bacteria</taxon>
        <taxon>Pseudomonadati</taxon>
        <taxon>Pseudomonadota</taxon>
        <taxon>Alphaproteobacteria</taxon>
        <taxon>Sphingomonadales</taxon>
        <taxon>Sphingomonadaceae</taxon>
        <taxon>Sphingomonas</taxon>
    </lineage>
</organism>
<evidence type="ECO:0000259" key="3">
    <source>
        <dbReference type="Pfam" id="PF07969"/>
    </source>
</evidence>
<gene>
    <name evidence="4" type="ORF">H5J25_10215</name>
</gene>
<dbReference type="Gene3D" id="3.30.1490.130">
    <property type="entry name" value="D-aminoacylase. Domain 3"/>
    <property type="match status" value="1"/>
</dbReference>
<keyword evidence="2" id="KW-0732">Signal</keyword>
<evidence type="ECO:0000256" key="2">
    <source>
        <dbReference type="SAM" id="SignalP"/>
    </source>
</evidence>
<feature type="signal peptide" evidence="2">
    <location>
        <begin position="1"/>
        <end position="18"/>
    </location>
</feature>
<evidence type="ECO:0000313" key="4">
    <source>
        <dbReference type="EMBL" id="QQV75967.1"/>
    </source>
</evidence>
<dbReference type="InterPro" id="IPR023100">
    <property type="entry name" value="D-aminoacylase_insert_dom_sf"/>
</dbReference>
<protein>
    <submittedName>
        <fullName evidence="4">Amidohydrolase family protein</fullName>
    </submittedName>
</protein>
<reference evidence="5" key="1">
    <citation type="submission" date="2020-09" db="EMBL/GenBank/DDBJ databases">
        <title>Sphingomonas sp., a new species isolated from pork steak.</title>
        <authorList>
            <person name="Heidler von Heilborn D."/>
        </authorList>
    </citation>
    <scope>NUCLEOTIDE SEQUENCE [LARGE SCALE GENOMIC DNA]</scope>
</reference>
<dbReference type="Gene3D" id="2.30.40.10">
    <property type="entry name" value="Urease, subunit C, domain 1"/>
    <property type="match status" value="1"/>
</dbReference>
<dbReference type="Proteomes" id="UP000595894">
    <property type="component" value="Chromosome"/>
</dbReference>
<dbReference type="KEGG" id="sari:H5J25_10215"/>
<proteinExistence type="predicted"/>
<dbReference type="SUPFAM" id="SSF51338">
    <property type="entry name" value="Composite domain of metallo-dependent hydrolases"/>
    <property type="match status" value="1"/>
</dbReference>
<dbReference type="InterPro" id="IPR011059">
    <property type="entry name" value="Metal-dep_hydrolase_composite"/>
</dbReference>
<evidence type="ECO:0000256" key="1">
    <source>
        <dbReference type="ARBA" id="ARBA00022801"/>
    </source>
</evidence>
<dbReference type="InterPro" id="IPR032466">
    <property type="entry name" value="Metal_Hydrolase"/>
</dbReference>
<dbReference type="EMBL" id="CP061035">
    <property type="protein sequence ID" value="QQV75967.1"/>
    <property type="molecule type" value="Genomic_DNA"/>
</dbReference>
<name>A0A974NSB1_9SPHN</name>
<feature type="chain" id="PRO_5036779673" evidence="2">
    <location>
        <begin position="19"/>
        <end position="629"/>
    </location>
</feature>
<dbReference type="PANTHER" id="PTHR11113">
    <property type="entry name" value="N-ACETYLGLUCOSAMINE-6-PHOSPHATE DEACETYLASE"/>
    <property type="match status" value="1"/>
</dbReference>
<dbReference type="InterPro" id="IPR013108">
    <property type="entry name" value="Amidohydro_3"/>
</dbReference>
<keyword evidence="1" id="KW-0378">Hydrolase</keyword>
<feature type="domain" description="Amidohydrolase 3" evidence="3">
    <location>
        <begin position="401"/>
        <end position="484"/>
    </location>
</feature>
<dbReference type="Gene3D" id="3.20.20.140">
    <property type="entry name" value="Metal-dependent hydrolases"/>
    <property type="match status" value="1"/>
</dbReference>
<evidence type="ECO:0000313" key="5">
    <source>
        <dbReference type="Proteomes" id="UP000595894"/>
    </source>
</evidence>
<accession>A0A974NSB1</accession>
<dbReference type="AlphaFoldDB" id="A0A974NSB1"/>
<keyword evidence="5" id="KW-1185">Reference proteome</keyword>
<sequence length="629" mass="66830">MSGVLGAAAALVSNAAHAQTYDTIIRGGTIVDGSGLLAFKGDVAIDGKHIAAVGDLGSATATDIIDAHGLVVAPGFINIHSHAQPDAVATAVNMLTQGVTTEITNADGHGTTDITKQLAGFAANGLAENIGLYIGFNAAWAEVVGNDDRRATSGEIARMRDILDLNLSNGAWGVASGLDYKPGYYAHVDEVVGVVSVAGKWRTNFPNHDRIRPEENYSSFKGMAETIAIGEQTGVIPVITHIKTQGAEQGNAAAVIAIMDAATRRGTYTAADVYPYLAGLSGLSLNVPGWAIAGGRDAMLKRFADPATRARIATETETAMKRRWNGPDGIYLFNMGREFADIVREMNVRPGEAVIRLLEQQEHSAILRFGKEEDVIAFLKYRNSAMACDCGASIGQKGHPRGWGSFPRVLGHYVREQKVLTLEDAIRKMTALPAAIIGMNDRGYLAPGMAADIAVFDPRTIRDHATYQEPTKPSEGVRYVVVNGIVALREGRSTATKTGEVVLRTRHMPSRPMTPATMARGLQVTGDVGGHDKSYTVAVSLRQQPGQRAASGKLTLTDVRSGTIWSTERIGTLQNAKGWTSVTAILRDPAGKWHAAMVTLDEADTSSGKAKPTLVVQLDGGADMIGIPK</sequence>
<dbReference type="Pfam" id="PF07969">
    <property type="entry name" value="Amidohydro_3"/>
    <property type="match status" value="1"/>
</dbReference>